<dbReference type="OrthoDB" id="439943at2759"/>
<accession>A0A8E2JHV7</accession>
<evidence type="ECO:0000256" key="1">
    <source>
        <dbReference type="SAM" id="MobiDB-lite"/>
    </source>
</evidence>
<dbReference type="Proteomes" id="UP000250266">
    <property type="component" value="Unassembled WGS sequence"/>
</dbReference>
<dbReference type="AlphaFoldDB" id="A0A8E2JHV7"/>
<gene>
    <name evidence="2" type="ORF">K432DRAFT_380309</name>
</gene>
<feature type="compositionally biased region" description="Polar residues" evidence="1">
    <location>
        <begin position="72"/>
        <end position="83"/>
    </location>
</feature>
<proteinExistence type="predicted"/>
<dbReference type="EMBL" id="KV744884">
    <property type="protein sequence ID" value="OCK82564.1"/>
    <property type="molecule type" value="Genomic_DNA"/>
</dbReference>
<feature type="region of interest" description="Disordered" evidence="1">
    <location>
        <begin position="862"/>
        <end position="886"/>
    </location>
</feature>
<name>A0A8E2JHV7_9PEZI</name>
<protein>
    <submittedName>
        <fullName evidence="2">Uncharacterized protein</fullName>
    </submittedName>
</protein>
<evidence type="ECO:0000313" key="3">
    <source>
        <dbReference type="Proteomes" id="UP000250266"/>
    </source>
</evidence>
<sequence length="886" mass="97867">MPNTSELASQTLTFPSLDVDDTLASLASETLDMRSNTKRHMEEAHSSLEDSSYEVLGDSSYDLSDDEGRTESLASTDGQTPDEVSSVADTEESDDSYTLETSEVHAGAQAQSMVDPFDHYDGDDVGSSSNITSRVDIRSASSSYFEFEEFDSAPGKEERDGCHVVQVFEGPDMPEVIRRYRAPHIRLTIRQTLSNNYLTVDRPFRILYVGDYTHWAMGDIVTRLGAALAAGSDSDSGSMLDSSNSQRSSSSRYSVVQVPAFNEEGPSTNFRLINVSGIEIILDRCTGARRIHSDAKDMPSAIELTLNDNTQQLFGNGVFSQASDKSSGPSVPDLAVFCHKAGTGPPVFVEEPDQQELIRTALTSQSIPLLDIAMVVPFENCPPSYTSTSKSLHFCVEGRSTEDLDYQLLETLPVNLSSFMDIDPRQLNRHLACITRTHSQYDTQDSAKIPDDSQHEKHEGVFGKKELGTTWSLQNLLTNLGIPDGGLGNKDWRGYLKQIAQNGRYRRLGSFVTLATILMIVMSTAMYQQTRSYEIAKLRSVVEYTALSSVSCTMFSGCPSNPAPITKIPEVSVLPNRTPVVSSTSKEFSIAMPDKSLGQPLIQTLSLGANESGQFKAHIIGDRHFVLTPPPQFVKLKTPPQVFVRVVRGPVEIPSQLSKIEAGVYAVELDRQHAFGLLNVTIWTKSKPIVSQNFEISFGSPWLKLSAWADRAERLSKTFKGDVALAQIGLRVVSSQLSKSFQAGVDRFGYNTTTAIKQTTFWRQHARGSIVQSVSEHLQEAKREAMQQLSLGYRVSKDISTNVRESLGDLAGDASEMARSMAKVDLSSFWRQTSTLRTSRSVLEARKKALKMWKKVGKTAPERPANMKAERKGRRVCKSYKGHNRK</sequence>
<feature type="compositionally biased region" description="Basic residues" evidence="1">
    <location>
        <begin position="871"/>
        <end position="886"/>
    </location>
</feature>
<evidence type="ECO:0000313" key="2">
    <source>
        <dbReference type="EMBL" id="OCK82564.1"/>
    </source>
</evidence>
<feature type="region of interest" description="Disordered" evidence="1">
    <location>
        <begin position="233"/>
        <end position="253"/>
    </location>
</feature>
<feature type="region of interest" description="Disordered" evidence="1">
    <location>
        <begin position="34"/>
        <end position="130"/>
    </location>
</feature>
<organism evidence="2 3">
    <name type="scientific">Lepidopterella palustris CBS 459.81</name>
    <dbReference type="NCBI Taxonomy" id="1314670"/>
    <lineage>
        <taxon>Eukaryota</taxon>
        <taxon>Fungi</taxon>
        <taxon>Dikarya</taxon>
        <taxon>Ascomycota</taxon>
        <taxon>Pezizomycotina</taxon>
        <taxon>Dothideomycetes</taxon>
        <taxon>Pleosporomycetidae</taxon>
        <taxon>Mytilinidiales</taxon>
        <taxon>Argynnaceae</taxon>
        <taxon>Lepidopterella</taxon>
    </lineage>
</organism>
<feature type="compositionally biased region" description="Basic and acidic residues" evidence="1">
    <location>
        <begin position="39"/>
        <end position="48"/>
    </location>
</feature>
<keyword evidence="3" id="KW-1185">Reference proteome</keyword>
<reference evidence="2 3" key="1">
    <citation type="journal article" date="2016" name="Nat. Commun.">
        <title>Ectomycorrhizal ecology is imprinted in the genome of the dominant symbiotic fungus Cenococcum geophilum.</title>
        <authorList>
            <consortium name="DOE Joint Genome Institute"/>
            <person name="Peter M."/>
            <person name="Kohler A."/>
            <person name="Ohm R.A."/>
            <person name="Kuo A."/>
            <person name="Krutzmann J."/>
            <person name="Morin E."/>
            <person name="Arend M."/>
            <person name="Barry K.W."/>
            <person name="Binder M."/>
            <person name="Choi C."/>
            <person name="Clum A."/>
            <person name="Copeland A."/>
            <person name="Grisel N."/>
            <person name="Haridas S."/>
            <person name="Kipfer T."/>
            <person name="LaButti K."/>
            <person name="Lindquist E."/>
            <person name="Lipzen A."/>
            <person name="Maire R."/>
            <person name="Meier B."/>
            <person name="Mihaltcheva S."/>
            <person name="Molinier V."/>
            <person name="Murat C."/>
            <person name="Poggeler S."/>
            <person name="Quandt C.A."/>
            <person name="Sperisen C."/>
            <person name="Tritt A."/>
            <person name="Tisserant E."/>
            <person name="Crous P.W."/>
            <person name="Henrissat B."/>
            <person name="Nehls U."/>
            <person name="Egli S."/>
            <person name="Spatafora J.W."/>
            <person name="Grigoriev I.V."/>
            <person name="Martin F.M."/>
        </authorList>
    </citation>
    <scope>NUCLEOTIDE SEQUENCE [LARGE SCALE GENOMIC DNA]</scope>
    <source>
        <strain evidence="2 3">CBS 459.81</strain>
    </source>
</reference>